<feature type="transmembrane region" description="Helical" evidence="9">
    <location>
        <begin position="222"/>
        <end position="241"/>
    </location>
</feature>
<feature type="transmembrane region" description="Helical" evidence="9">
    <location>
        <begin position="167"/>
        <end position="189"/>
    </location>
</feature>
<gene>
    <name evidence="10" type="ORF">HDA36_002221</name>
</gene>
<evidence type="ECO:0000256" key="4">
    <source>
        <dbReference type="ARBA" id="ARBA00022475"/>
    </source>
</evidence>
<protein>
    <submittedName>
        <fullName evidence="10">Xanthine permease</fullName>
    </submittedName>
</protein>
<evidence type="ECO:0000256" key="1">
    <source>
        <dbReference type="ARBA" id="ARBA00004651"/>
    </source>
</evidence>
<dbReference type="Pfam" id="PF00860">
    <property type="entry name" value="Xan_ur_permease"/>
    <property type="match status" value="1"/>
</dbReference>
<evidence type="ECO:0000256" key="3">
    <source>
        <dbReference type="ARBA" id="ARBA00022448"/>
    </source>
</evidence>
<evidence type="ECO:0000313" key="11">
    <source>
        <dbReference type="Proteomes" id="UP000572635"/>
    </source>
</evidence>
<dbReference type="NCBIfam" id="TIGR00801">
    <property type="entry name" value="ncs2"/>
    <property type="match status" value="1"/>
</dbReference>
<feature type="transmembrane region" description="Helical" evidence="9">
    <location>
        <begin position="406"/>
        <end position="428"/>
    </location>
</feature>
<accession>A0A7W8QKI1</accession>
<name>A0A7W8QKI1_9ACTN</name>
<keyword evidence="5 9" id="KW-0812">Transmembrane</keyword>
<feature type="transmembrane region" description="Helical" evidence="9">
    <location>
        <begin position="58"/>
        <end position="77"/>
    </location>
</feature>
<feature type="transmembrane region" description="Helical" evidence="9">
    <location>
        <begin position="83"/>
        <end position="101"/>
    </location>
</feature>
<dbReference type="PROSITE" id="PS01116">
    <property type="entry name" value="XANTH_URACIL_PERMASE"/>
    <property type="match status" value="1"/>
</dbReference>
<feature type="transmembrane region" description="Helical" evidence="9">
    <location>
        <begin position="138"/>
        <end position="160"/>
    </location>
</feature>
<dbReference type="Proteomes" id="UP000572635">
    <property type="component" value="Unassembled WGS sequence"/>
</dbReference>
<comment type="caution">
    <text evidence="10">The sequence shown here is derived from an EMBL/GenBank/DDBJ whole genome shotgun (WGS) entry which is preliminary data.</text>
</comment>
<feature type="region of interest" description="Disordered" evidence="8">
    <location>
        <begin position="1"/>
        <end position="42"/>
    </location>
</feature>
<dbReference type="EMBL" id="JACHDB010000001">
    <property type="protein sequence ID" value="MBB5432137.1"/>
    <property type="molecule type" value="Genomic_DNA"/>
</dbReference>
<dbReference type="InterPro" id="IPR017588">
    <property type="entry name" value="UacT-like"/>
</dbReference>
<keyword evidence="4" id="KW-1003">Cell membrane</keyword>
<dbReference type="AlphaFoldDB" id="A0A7W8QKI1"/>
<evidence type="ECO:0000256" key="2">
    <source>
        <dbReference type="ARBA" id="ARBA00008821"/>
    </source>
</evidence>
<evidence type="ECO:0000256" key="6">
    <source>
        <dbReference type="ARBA" id="ARBA00022989"/>
    </source>
</evidence>
<comment type="subcellular location">
    <subcellularLocation>
        <location evidence="1">Cell membrane</location>
        <topology evidence="1">Multi-pass membrane protein</topology>
    </subcellularLocation>
</comment>
<feature type="transmembrane region" description="Helical" evidence="9">
    <location>
        <begin position="261"/>
        <end position="284"/>
    </location>
</feature>
<dbReference type="NCBIfam" id="TIGR03173">
    <property type="entry name" value="pbuX"/>
    <property type="match status" value="1"/>
</dbReference>
<dbReference type="RefSeq" id="WP_184391746.1">
    <property type="nucleotide sequence ID" value="NZ_BAAAJD010000054.1"/>
</dbReference>
<feature type="transmembrane region" description="Helical" evidence="9">
    <location>
        <begin position="434"/>
        <end position="457"/>
    </location>
</feature>
<evidence type="ECO:0000256" key="9">
    <source>
        <dbReference type="SAM" id="Phobius"/>
    </source>
</evidence>
<keyword evidence="6 9" id="KW-1133">Transmembrane helix</keyword>
<sequence length="486" mass="49632">MRHDNDGGGNDLRAQHDTTATATRDRSAPPPGQGAEERPEDCRHTTGQYLIGGLQHLLTMYAGLITPPLIIGTAAGLDGAQTATLIAATTLLAGIATLLQTLGVRWLRLGSQLPIVVGATFVPVGAMEAIAAGDGLPAVFGASLAAGLFGLAISPFFGSLARFFPPIVTGTIVTVIGLSLFPVALGWIVGDAPGGVPATGDLLLGLGTLALVLLLNRIPGVIGRFSILIGLVTGTVVAALTGRADFSEVVPGPLFALPEPFHFGLPSFQPAAILTMCIVMLVVLTEGTANIMGVGAVVGARVDRRRISEGLRASALATTIAPLVNTFPVSSFAQNIGLVAMTRVRSRFVVAWAGGLLVLLGLFPVLGRLVAAVPMPVLGGAGLVLFGTVAASGIKTLAEDDLTDQLNLVLVGASLGAGMVPLLFPHFYEGLPDWAATVLHSGIVGASLVAIALNILFNAGRRGRNTDAGEHDAARPPAEPHPEPGA</sequence>
<reference evidence="10 11" key="1">
    <citation type="submission" date="2020-08" db="EMBL/GenBank/DDBJ databases">
        <title>Sequencing the genomes of 1000 actinobacteria strains.</title>
        <authorList>
            <person name="Klenk H.-P."/>
        </authorList>
    </citation>
    <scope>NUCLEOTIDE SEQUENCE [LARGE SCALE GENOMIC DNA]</scope>
    <source>
        <strain evidence="10 11">DSM 44551</strain>
    </source>
</reference>
<dbReference type="GO" id="GO:0005886">
    <property type="term" value="C:plasma membrane"/>
    <property type="evidence" value="ECO:0007669"/>
    <property type="project" value="UniProtKB-SubCell"/>
</dbReference>
<dbReference type="PANTHER" id="PTHR42810">
    <property type="entry name" value="PURINE PERMEASE C1399.01C-RELATED"/>
    <property type="match status" value="1"/>
</dbReference>
<dbReference type="GO" id="GO:0042907">
    <property type="term" value="F:xanthine transmembrane transporter activity"/>
    <property type="evidence" value="ECO:0007669"/>
    <property type="project" value="TreeGrafter"/>
</dbReference>
<comment type="similarity">
    <text evidence="2">Belongs to the nucleobase:cation symporter-2 (NCS2) (TC 2.A.40) family.</text>
</comment>
<dbReference type="NCBIfam" id="NF037981">
    <property type="entry name" value="NCS2_1"/>
    <property type="match status" value="1"/>
</dbReference>
<dbReference type="PANTHER" id="PTHR42810:SF4">
    <property type="entry name" value="URIC ACID TRANSPORTER UACT"/>
    <property type="match status" value="1"/>
</dbReference>
<organism evidence="10 11">
    <name type="scientific">Nocardiopsis composta</name>
    <dbReference type="NCBI Taxonomy" id="157465"/>
    <lineage>
        <taxon>Bacteria</taxon>
        <taxon>Bacillati</taxon>
        <taxon>Actinomycetota</taxon>
        <taxon>Actinomycetes</taxon>
        <taxon>Streptosporangiales</taxon>
        <taxon>Nocardiopsidaceae</taxon>
        <taxon>Nocardiopsis</taxon>
    </lineage>
</organism>
<evidence type="ECO:0000256" key="8">
    <source>
        <dbReference type="SAM" id="MobiDB-lite"/>
    </source>
</evidence>
<evidence type="ECO:0000256" key="7">
    <source>
        <dbReference type="ARBA" id="ARBA00023136"/>
    </source>
</evidence>
<evidence type="ECO:0000256" key="5">
    <source>
        <dbReference type="ARBA" id="ARBA00022692"/>
    </source>
</evidence>
<feature type="transmembrane region" description="Helical" evidence="9">
    <location>
        <begin position="113"/>
        <end position="132"/>
    </location>
</feature>
<dbReference type="InterPro" id="IPR006042">
    <property type="entry name" value="Xan_ur_permease"/>
</dbReference>
<feature type="transmembrane region" description="Helical" evidence="9">
    <location>
        <begin position="195"/>
        <end position="215"/>
    </location>
</feature>
<keyword evidence="11" id="KW-1185">Reference proteome</keyword>
<feature type="region of interest" description="Disordered" evidence="8">
    <location>
        <begin position="466"/>
        <end position="486"/>
    </location>
</feature>
<feature type="transmembrane region" description="Helical" evidence="9">
    <location>
        <begin position="373"/>
        <end position="394"/>
    </location>
</feature>
<keyword evidence="7 9" id="KW-0472">Membrane</keyword>
<evidence type="ECO:0000313" key="10">
    <source>
        <dbReference type="EMBL" id="MBB5432137.1"/>
    </source>
</evidence>
<dbReference type="InterPro" id="IPR006043">
    <property type="entry name" value="NCS2"/>
</dbReference>
<feature type="transmembrane region" description="Helical" evidence="9">
    <location>
        <begin position="348"/>
        <end position="367"/>
    </location>
</feature>
<keyword evidence="3" id="KW-0813">Transport</keyword>
<proteinExistence type="inferred from homology"/>